<feature type="compositionally biased region" description="Low complexity" evidence="1">
    <location>
        <begin position="8"/>
        <end position="20"/>
    </location>
</feature>
<feature type="compositionally biased region" description="Pro residues" evidence="1">
    <location>
        <begin position="1454"/>
        <end position="1467"/>
    </location>
</feature>
<dbReference type="EMBL" id="BMAR01000015">
    <property type="protein sequence ID" value="GFR46598.1"/>
    <property type="molecule type" value="Genomic_DNA"/>
</dbReference>
<feature type="region of interest" description="Disordered" evidence="1">
    <location>
        <begin position="1234"/>
        <end position="1255"/>
    </location>
</feature>
<organism evidence="2 3">
    <name type="scientific">Astrephomene gubernaculifera</name>
    <dbReference type="NCBI Taxonomy" id="47775"/>
    <lineage>
        <taxon>Eukaryota</taxon>
        <taxon>Viridiplantae</taxon>
        <taxon>Chlorophyta</taxon>
        <taxon>core chlorophytes</taxon>
        <taxon>Chlorophyceae</taxon>
        <taxon>CS clade</taxon>
        <taxon>Chlamydomonadales</taxon>
        <taxon>Astrephomenaceae</taxon>
        <taxon>Astrephomene</taxon>
    </lineage>
</organism>
<feature type="compositionally biased region" description="Low complexity" evidence="1">
    <location>
        <begin position="958"/>
        <end position="969"/>
    </location>
</feature>
<sequence>MPPKARRATAAAQTAARSPPAAVPHSIAHAATCLLHGLHNPGIDEKDSSYTRRKVAVQALNDLQSYHAKRKTSGAQGCGRSLLYLAASTDRRTTSGLLALFALALRKSSSNGSMATGSSPTSAANSAPMSSAAVPAGMFESSLNLTDEEFISARRLLAKDVALLCGLPDPQPTSDNPSPPPSTPLPLETLEPILRALLTADTLPCYSRLISASYQELQQAPAGPSSRVVRDAFDLLQELGELLMGLTLAVKRYSFSPPLPRLPASGTTVAMSPISSNTAVQGTECRAAPSGQEARGSSTGGGACNMSSISGGSGSGGSFAASSSVVQLFHSQLQNSNLLEHVTRLLLHAATHAGSSSSAAGGPPTPQRQQAQQLLQLRQGQLRQAVSLMRGLATLLEVLPVGAEALSPLPPPLVPPSSLPKAATCDSGPRLNNGLPNTLPYTASADALSYTLPHSLPFSAASGPCVQWLLLSHTVQLCAAAEEGHGERDGDGGGKLYGIPADALQLPLWGEDHQSGSCSGLVQVRVPPPPPRPPASSSPTAEGGQGGQQRTQEEPAKGEASGGSRQSKRKGGGGANAAGAPGAQPPLAVSPELVLCALRLWRVPLGLERAAAHQQLPDHHPWHLSSVPSADPQRLPQLQPRMLKPHMLHRMCMRLARLGERQWCALAAPAGEAAAAAAPAAAAAGQLRGGKAARAACTQQQASQVRLADAPLVELVVEALRTSRQVLRPYWDVRQPCSSAPVSATSAASTSAPSAPPSTPSAAASAAMSQREQQHPSDAMRWRVGEWWTVLCAQLRGLATAASCSSSSSSVSYVDSATSLLALVRLESGSSSGSSSWRGKAHGSGGAVGGAGLLCIPPAPSSLDVSAALSAGLPDAVEALLRSTARLLPREPRFLVAALGPLLGNPTLCRQTLAFADPHQVAALMVTTAKVLRVLAAKWRTAGAKTDVGRTKDEKQQASAAGGSSSSSGDGKVVPDWLRHAWEGLAAVGPLLAMGAGEAWLEGDAYDVSWTYGGKKADVFGAAIEGGGNSNVKPVTAAAVRSSSEGQRSRDGGEAHEICSSGGGGGGDGRATDVMSCSSSNPAHSSDNRSSSSGSEVAAADTGPEPNDEHARSSGHASGNPSCQDPPQPESSTAITSQDDASGSPAVVTHGSVPAHGSMAAATRAALPHVTQMMQLLAFAAVHLLPDALKAANALFECNPDAINVLPPAQRCLEFLSAGVGMVADNGVMPLLAEPGARRDGDDGGGGGGAVAAEGRGRAAGGVEGGLRGEAAAGADEPAAETADGSGVAAVAAMASAEWRRVLVCMDSLDLAFRHIEVPRISQLDDQMLLDFVNEHGLQALEDQWARKIGKPDRQGGRRRNLLVIRVFSSQVENAEACNGGSCSAKETVERLIACKEGTEPDWPYGRPPWEDVCTRLEALIADLRVCLSEASSSGSRGPPAGGSGSAAAAAAIPEPPPAASSPPPSQSPTTKQPGPLDPSNSNGDSNDGGIDSGGDDASMQPELLMRPDGTLVLPAPSTLRWLLSPCSNPGCINCSGNSEAVLMAGGGSEACGGGCGAVRYCSTVCRNAHWAS</sequence>
<feature type="region of interest" description="Disordered" evidence="1">
    <location>
        <begin position="1037"/>
        <end position="1152"/>
    </location>
</feature>
<accession>A0AAD3DTZ9</accession>
<feature type="region of interest" description="Disordered" evidence="1">
    <location>
        <begin position="167"/>
        <end position="187"/>
    </location>
</feature>
<feature type="region of interest" description="Disordered" evidence="1">
    <location>
        <begin position="281"/>
        <end position="302"/>
    </location>
</feature>
<feature type="region of interest" description="Disordered" evidence="1">
    <location>
        <begin position="515"/>
        <end position="586"/>
    </location>
</feature>
<feature type="compositionally biased region" description="Low complexity" evidence="1">
    <location>
        <begin position="760"/>
        <end position="769"/>
    </location>
</feature>
<feature type="region of interest" description="Disordered" evidence="1">
    <location>
        <begin position="945"/>
        <end position="972"/>
    </location>
</feature>
<evidence type="ECO:0000313" key="2">
    <source>
        <dbReference type="EMBL" id="GFR46598.1"/>
    </source>
</evidence>
<feature type="compositionally biased region" description="Basic and acidic residues" evidence="1">
    <location>
        <begin position="947"/>
        <end position="956"/>
    </location>
</feature>
<gene>
    <name evidence="2" type="ORF">Agub_g8201</name>
</gene>
<feature type="non-terminal residue" evidence="2">
    <location>
        <position position="1573"/>
    </location>
</feature>
<feature type="compositionally biased region" description="Low complexity" evidence="1">
    <location>
        <begin position="577"/>
        <end position="586"/>
    </location>
</feature>
<evidence type="ECO:0000313" key="3">
    <source>
        <dbReference type="Proteomes" id="UP001054857"/>
    </source>
</evidence>
<feature type="compositionally biased region" description="Low complexity" evidence="1">
    <location>
        <begin position="1076"/>
        <end position="1095"/>
    </location>
</feature>
<feature type="compositionally biased region" description="Low complexity" evidence="1">
    <location>
        <begin position="1480"/>
        <end position="1490"/>
    </location>
</feature>
<feature type="compositionally biased region" description="Low complexity" evidence="1">
    <location>
        <begin position="743"/>
        <end position="753"/>
    </location>
</feature>
<feature type="compositionally biased region" description="Polar residues" evidence="1">
    <location>
        <begin position="1130"/>
        <end position="1141"/>
    </location>
</feature>
<feature type="region of interest" description="Disordered" evidence="1">
    <location>
        <begin position="1"/>
        <end position="22"/>
    </location>
</feature>
<protein>
    <recommendedName>
        <fullName evidence="4">MYND-type domain-containing protein</fullName>
    </recommendedName>
</protein>
<comment type="caution">
    <text evidence="2">The sequence shown here is derived from an EMBL/GenBank/DDBJ whole genome shotgun (WGS) entry which is preliminary data.</text>
</comment>
<reference evidence="2 3" key="1">
    <citation type="journal article" date="2021" name="Sci. Rep.">
        <title>Genome sequencing of the multicellular alga Astrephomene provides insights into convergent evolution of germ-soma differentiation.</title>
        <authorList>
            <person name="Yamashita S."/>
            <person name="Yamamoto K."/>
            <person name="Matsuzaki R."/>
            <person name="Suzuki S."/>
            <person name="Yamaguchi H."/>
            <person name="Hirooka S."/>
            <person name="Minakuchi Y."/>
            <person name="Miyagishima S."/>
            <person name="Kawachi M."/>
            <person name="Toyoda A."/>
            <person name="Nozaki H."/>
        </authorList>
    </citation>
    <scope>NUCLEOTIDE SEQUENCE [LARGE SCALE GENOMIC DNA]</scope>
    <source>
        <strain evidence="2 3">NIES-4017</strain>
    </source>
</reference>
<feature type="compositionally biased region" description="Basic and acidic residues" evidence="1">
    <location>
        <begin position="1047"/>
        <end position="1057"/>
    </location>
</feature>
<name>A0AAD3DTZ9_9CHLO</name>
<keyword evidence="3" id="KW-1185">Reference proteome</keyword>
<dbReference type="Proteomes" id="UP001054857">
    <property type="component" value="Unassembled WGS sequence"/>
</dbReference>
<feature type="region of interest" description="Disordered" evidence="1">
    <location>
        <begin position="353"/>
        <end position="372"/>
    </location>
</feature>
<evidence type="ECO:0000256" key="1">
    <source>
        <dbReference type="SAM" id="MobiDB-lite"/>
    </source>
</evidence>
<feature type="compositionally biased region" description="Pro residues" evidence="1">
    <location>
        <begin position="526"/>
        <end position="536"/>
    </location>
</feature>
<feature type="region of interest" description="Disordered" evidence="1">
    <location>
        <begin position="1431"/>
        <end position="1503"/>
    </location>
</feature>
<proteinExistence type="predicted"/>
<feature type="region of interest" description="Disordered" evidence="1">
    <location>
        <begin position="743"/>
        <end position="777"/>
    </location>
</feature>
<evidence type="ECO:0008006" key="4">
    <source>
        <dbReference type="Google" id="ProtNLM"/>
    </source>
</evidence>